<keyword evidence="2" id="KW-1185">Reference proteome</keyword>
<organism evidence="1 2">
    <name type="scientific">Alosa alosa</name>
    <name type="common">allis shad</name>
    <dbReference type="NCBI Taxonomy" id="278164"/>
    <lineage>
        <taxon>Eukaryota</taxon>
        <taxon>Metazoa</taxon>
        <taxon>Chordata</taxon>
        <taxon>Craniata</taxon>
        <taxon>Vertebrata</taxon>
        <taxon>Euteleostomi</taxon>
        <taxon>Actinopterygii</taxon>
        <taxon>Neopterygii</taxon>
        <taxon>Teleostei</taxon>
        <taxon>Clupei</taxon>
        <taxon>Clupeiformes</taxon>
        <taxon>Clupeoidei</taxon>
        <taxon>Clupeidae</taxon>
        <taxon>Alosa</taxon>
    </lineage>
</organism>
<evidence type="ECO:0000313" key="2">
    <source>
        <dbReference type="Proteomes" id="UP000823561"/>
    </source>
</evidence>
<dbReference type="AlphaFoldDB" id="A0AAV6G9Z4"/>
<protein>
    <submittedName>
        <fullName evidence="1">Uncharacterized protein</fullName>
    </submittedName>
</protein>
<name>A0AAV6G9Z4_9TELE</name>
<dbReference type="EMBL" id="JADWDJ010000013">
    <property type="protein sequence ID" value="KAG5271949.1"/>
    <property type="molecule type" value="Genomic_DNA"/>
</dbReference>
<evidence type="ECO:0000313" key="1">
    <source>
        <dbReference type="EMBL" id="KAG5271949.1"/>
    </source>
</evidence>
<comment type="caution">
    <text evidence="1">The sequence shown here is derived from an EMBL/GenBank/DDBJ whole genome shotgun (WGS) entry which is preliminary data.</text>
</comment>
<reference evidence="1" key="1">
    <citation type="submission" date="2020-10" db="EMBL/GenBank/DDBJ databases">
        <title>Chromosome-scale genome assembly of the Allis shad, Alosa alosa.</title>
        <authorList>
            <person name="Margot Z."/>
            <person name="Christophe K."/>
            <person name="Cabau C."/>
            <person name="Louis A."/>
            <person name="Berthelot C."/>
            <person name="Parey E."/>
            <person name="Roest Crollius H."/>
            <person name="Montfort J."/>
            <person name="Robinson-Rechavi M."/>
            <person name="Bucao C."/>
            <person name="Bouchez O."/>
            <person name="Gislard M."/>
            <person name="Lluch J."/>
            <person name="Milhes M."/>
            <person name="Lampietro C."/>
            <person name="Lopez Roques C."/>
            <person name="Donnadieu C."/>
            <person name="Braasch I."/>
            <person name="Desvignes T."/>
            <person name="Postlethwait J."/>
            <person name="Bobe J."/>
            <person name="Guiguen Y."/>
        </authorList>
    </citation>
    <scope>NUCLEOTIDE SEQUENCE</scope>
    <source>
        <strain evidence="1">M-15738</strain>
        <tissue evidence="1">Blood</tissue>
    </source>
</reference>
<dbReference type="Proteomes" id="UP000823561">
    <property type="component" value="Chromosome 13"/>
</dbReference>
<sequence length="94" mass="10875">MEVTPEYDRKALQRVVKTPHLITGSLLLSIEAIQGKRCLRKTPNIIKDCSHPNHRLFTPFPSGRRYRSLLSSGRRLHIYSEAYTQTHTEGHYSN</sequence>
<gene>
    <name evidence="1" type="ORF">AALO_G00186010</name>
</gene>
<proteinExistence type="predicted"/>
<accession>A0AAV6G9Z4</accession>